<accession>A0ABT8SJC0</accession>
<sequence>MRTLVFIAFLAVGSPVGPAFAAGLKALSPVDAMQKFARCDASFFALLAADPAPFGSAIELTRKGPHATPKVRNPWAGVRQDGVQEFARPIEVDGLRLLAWREDAAAVPPLGTFIRWGFEVEGKPERVAVRLNRLLPLRLKLSSRDGAWTRGEARNNRDPANEWKLPAMPLGVLPKRPNTVDRVLAAERSEEPGRTRLYCTLQGDITLELLGSLRPLLPEMRQQGSPR</sequence>
<evidence type="ECO:0000256" key="1">
    <source>
        <dbReference type="SAM" id="SignalP"/>
    </source>
</evidence>
<reference evidence="2" key="1">
    <citation type="submission" date="2023-06" db="EMBL/GenBank/DDBJ databases">
        <authorList>
            <person name="Jiang Y."/>
            <person name="Liu Q."/>
        </authorList>
    </citation>
    <scope>NUCLEOTIDE SEQUENCE</scope>
    <source>
        <strain evidence="2">CGMCC 1.12090</strain>
    </source>
</reference>
<dbReference type="EMBL" id="JAUKVY010000064">
    <property type="protein sequence ID" value="MDO1538087.1"/>
    <property type="molecule type" value="Genomic_DNA"/>
</dbReference>
<organism evidence="2 3">
    <name type="scientific">Variovorax ginsengisoli</name>
    <dbReference type="NCBI Taxonomy" id="363844"/>
    <lineage>
        <taxon>Bacteria</taxon>
        <taxon>Pseudomonadati</taxon>
        <taxon>Pseudomonadota</taxon>
        <taxon>Betaproteobacteria</taxon>
        <taxon>Burkholderiales</taxon>
        <taxon>Comamonadaceae</taxon>
        <taxon>Variovorax</taxon>
    </lineage>
</organism>
<gene>
    <name evidence="2" type="ORF">Q2T77_38285</name>
</gene>
<evidence type="ECO:0000313" key="3">
    <source>
        <dbReference type="Proteomes" id="UP001169027"/>
    </source>
</evidence>
<proteinExistence type="predicted"/>
<dbReference type="Proteomes" id="UP001169027">
    <property type="component" value="Unassembled WGS sequence"/>
</dbReference>
<evidence type="ECO:0000313" key="2">
    <source>
        <dbReference type="EMBL" id="MDO1538087.1"/>
    </source>
</evidence>
<keyword evidence="3" id="KW-1185">Reference proteome</keyword>
<name>A0ABT8SJC0_9BURK</name>
<feature type="chain" id="PRO_5046077239" evidence="1">
    <location>
        <begin position="22"/>
        <end position="227"/>
    </location>
</feature>
<keyword evidence="1" id="KW-0732">Signal</keyword>
<comment type="caution">
    <text evidence="2">The sequence shown here is derived from an EMBL/GenBank/DDBJ whole genome shotgun (WGS) entry which is preliminary data.</text>
</comment>
<feature type="signal peptide" evidence="1">
    <location>
        <begin position="1"/>
        <end position="21"/>
    </location>
</feature>
<dbReference type="RefSeq" id="WP_301816492.1">
    <property type="nucleotide sequence ID" value="NZ_JAUJZH010000064.1"/>
</dbReference>
<protein>
    <submittedName>
        <fullName evidence="2">Uncharacterized protein</fullName>
    </submittedName>
</protein>